<dbReference type="AlphaFoldDB" id="A0AAW8CW55"/>
<comment type="caution">
    <text evidence="2">The sequence shown here is derived from an EMBL/GenBank/DDBJ whole genome shotgun (WGS) entry which is preliminary data.</text>
</comment>
<dbReference type="EMBL" id="JAUSRD010000001">
    <property type="protein sequence ID" value="MDP9891215.1"/>
    <property type="molecule type" value="Genomic_DNA"/>
</dbReference>
<accession>A0AAW8CW55</accession>
<evidence type="ECO:0000313" key="2">
    <source>
        <dbReference type="EMBL" id="MDP9891215.1"/>
    </source>
</evidence>
<reference evidence="2" key="1">
    <citation type="submission" date="2023-07" db="EMBL/GenBank/DDBJ databases">
        <title>Sorghum-associated microbial communities from plants grown in Nebraska, USA.</title>
        <authorList>
            <person name="Schachtman D."/>
        </authorList>
    </citation>
    <scope>NUCLEOTIDE SEQUENCE</scope>
    <source>
        <strain evidence="2">DS3754</strain>
    </source>
</reference>
<sequence length="121" mass="13936">MLLRDDGETYIIPILDRAHLREIRGGILISGIEVVPRGRSMKNIRSDNYPQTWWCRPVALTSSGFEHDEIPKPSPAESRRQAKEFEHSAEAVRIAEEITRRPMRRMLYNPKTASGRSPGYF</sequence>
<proteinExistence type="predicted"/>
<dbReference type="RefSeq" id="WP_307683589.1">
    <property type="nucleotide sequence ID" value="NZ_JAUSRD010000001.1"/>
</dbReference>
<evidence type="ECO:0000256" key="1">
    <source>
        <dbReference type="SAM" id="MobiDB-lite"/>
    </source>
</evidence>
<organism evidence="2 3">
    <name type="scientific">Variovorax boronicumulans</name>
    <dbReference type="NCBI Taxonomy" id="436515"/>
    <lineage>
        <taxon>Bacteria</taxon>
        <taxon>Pseudomonadati</taxon>
        <taxon>Pseudomonadota</taxon>
        <taxon>Betaproteobacteria</taxon>
        <taxon>Burkholderiales</taxon>
        <taxon>Comamonadaceae</taxon>
        <taxon>Variovorax</taxon>
    </lineage>
</organism>
<dbReference type="Proteomes" id="UP001242045">
    <property type="component" value="Unassembled WGS sequence"/>
</dbReference>
<protein>
    <submittedName>
        <fullName evidence="2">Uncharacterized protein</fullName>
    </submittedName>
</protein>
<name>A0AAW8CW55_9BURK</name>
<feature type="region of interest" description="Disordered" evidence="1">
    <location>
        <begin position="65"/>
        <end position="86"/>
    </location>
</feature>
<evidence type="ECO:0000313" key="3">
    <source>
        <dbReference type="Proteomes" id="UP001242045"/>
    </source>
</evidence>
<gene>
    <name evidence="2" type="ORF">J2W31_000311</name>
</gene>